<evidence type="ECO:0000256" key="8">
    <source>
        <dbReference type="ARBA" id="ARBA00039086"/>
    </source>
</evidence>
<evidence type="ECO:0000256" key="4">
    <source>
        <dbReference type="ARBA" id="ARBA00023235"/>
    </source>
</evidence>
<evidence type="ECO:0000313" key="13">
    <source>
        <dbReference type="Proteomes" id="UP000326169"/>
    </source>
</evidence>
<dbReference type="Gene3D" id="3.30.429.10">
    <property type="entry name" value="Macrophage Migration Inhibitory Factor"/>
    <property type="match status" value="1"/>
</dbReference>
<evidence type="ECO:0000256" key="3">
    <source>
        <dbReference type="ARBA" id="ARBA00022525"/>
    </source>
</evidence>
<dbReference type="EC" id="5.3.3.12" evidence="7"/>
<dbReference type="Pfam" id="PF01187">
    <property type="entry name" value="MIF"/>
    <property type="match status" value="1"/>
</dbReference>
<evidence type="ECO:0000256" key="5">
    <source>
        <dbReference type="ARBA" id="ARBA00036735"/>
    </source>
</evidence>
<name>A0A5M3T5Z8_LIMPL</name>
<keyword evidence="3" id="KW-0964">Secreted</keyword>
<dbReference type="InterPro" id="IPR014347">
    <property type="entry name" value="Tautomerase/MIF_sf"/>
</dbReference>
<dbReference type="GeneID" id="301683205"/>
<keyword evidence="2" id="KW-0202">Cytokine</keyword>
<evidence type="ECO:0000256" key="11">
    <source>
        <dbReference type="ARBA" id="ARBA00042730"/>
    </source>
</evidence>
<evidence type="ECO:0000256" key="6">
    <source>
        <dbReference type="ARBA" id="ARBA00036823"/>
    </source>
</evidence>
<dbReference type="EMBL" id="BIMW01000093">
    <property type="protein sequence ID" value="GCE94307.1"/>
    <property type="molecule type" value="Genomic_DNA"/>
</dbReference>
<protein>
    <recommendedName>
        <fullName evidence="11">L-dopachrome isomerase</fullName>
        <ecNumber evidence="8">5.3.2.1</ecNumber>
        <ecNumber evidence="7">5.3.3.12</ecNumber>
    </recommendedName>
    <alternativeName>
        <fullName evidence="9">L-dopachrome tautomerase</fullName>
    </alternativeName>
    <alternativeName>
        <fullName evidence="10">Phenylpyruvate tautomerase</fullName>
    </alternativeName>
</protein>
<keyword evidence="13" id="KW-1185">Reference proteome</keyword>
<dbReference type="RefSeq" id="WP_006618154.1">
    <property type="nucleotide sequence ID" value="NZ_BIMW01000093.1"/>
</dbReference>
<dbReference type="Proteomes" id="UP000326169">
    <property type="component" value="Unassembled WGS sequence"/>
</dbReference>
<dbReference type="InterPro" id="IPR001398">
    <property type="entry name" value="Macrophage_inhib_fac"/>
</dbReference>
<evidence type="ECO:0000256" key="2">
    <source>
        <dbReference type="ARBA" id="ARBA00022514"/>
    </source>
</evidence>
<dbReference type="SUPFAM" id="SSF55331">
    <property type="entry name" value="Tautomerase/MIF"/>
    <property type="match status" value="1"/>
</dbReference>
<organism evidence="12 13">
    <name type="scientific">Limnospira platensis NIES-46</name>
    <dbReference type="NCBI Taxonomy" id="1236695"/>
    <lineage>
        <taxon>Bacteria</taxon>
        <taxon>Bacillati</taxon>
        <taxon>Cyanobacteriota</taxon>
        <taxon>Cyanophyceae</taxon>
        <taxon>Oscillatoriophycideae</taxon>
        <taxon>Oscillatoriales</taxon>
        <taxon>Sirenicapillariaceae</taxon>
        <taxon>Limnospira</taxon>
    </lineage>
</organism>
<comment type="catalytic activity">
    <reaction evidence="5">
        <text>3-phenylpyruvate = enol-phenylpyruvate</text>
        <dbReference type="Rhea" id="RHEA:17097"/>
        <dbReference type="ChEBI" id="CHEBI:16815"/>
        <dbReference type="ChEBI" id="CHEBI:18005"/>
        <dbReference type="EC" id="5.3.2.1"/>
    </reaction>
</comment>
<comment type="subcellular location">
    <subcellularLocation>
        <location evidence="1">Secreted</location>
    </subcellularLocation>
</comment>
<comment type="catalytic activity">
    <reaction evidence="6">
        <text>L-dopachrome = 5,6-dihydroxyindole-2-carboxylate</text>
        <dbReference type="Rhea" id="RHEA:13041"/>
        <dbReference type="ChEBI" id="CHEBI:16875"/>
        <dbReference type="ChEBI" id="CHEBI:57509"/>
        <dbReference type="EC" id="5.3.3.12"/>
    </reaction>
</comment>
<keyword evidence="4" id="KW-0413">Isomerase</keyword>
<dbReference type="EC" id="5.3.2.1" evidence="8"/>
<comment type="caution">
    <text evidence="12">The sequence shown here is derived from an EMBL/GenBank/DDBJ whole genome shotgun (WGS) entry which is preliminary data.</text>
</comment>
<evidence type="ECO:0000313" key="12">
    <source>
        <dbReference type="EMBL" id="GCE94307.1"/>
    </source>
</evidence>
<sequence length="117" mass="12909">MPLIKVKTSISQPEKSQVESLLKDLSASLAKHLSKPESYVMTAFEPDVPMTFGGTTDPVCYMEIKSIGNITPTTTKAMSQDFCQKINQALGVPSDRIYIEFADAPRTMWGWNGGTFD</sequence>
<reference evidence="12 13" key="1">
    <citation type="journal article" date="2019" name="J Genomics">
        <title>The Draft Genome of a Hydrogen-producing Cyanobacterium, Arthrospira platensis NIES-46.</title>
        <authorList>
            <person name="Suzuki S."/>
            <person name="Yamaguchi H."/>
            <person name="Kawachi M."/>
        </authorList>
    </citation>
    <scope>NUCLEOTIDE SEQUENCE [LARGE SCALE GENOMIC DNA]</scope>
    <source>
        <strain evidence="12 13">NIES-46</strain>
    </source>
</reference>
<proteinExistence type="predicted"/>
<accession>A0A5M3T5Z8</accession>
<gene>
    <name evidence="12" type="ORF">NIES46_23610</name>
</gene>
<evidence type="ECO:0000256" key="7">
    <source>
        <dbReference type="ARBA" id="ARBA00038932"/>
    </source>
</evidence>
<evidence type="ECO:0000256" key="10">
    <source>
        <dbReference type="ARBA" id="ARBA00041912"/>
    </source>
</evidence>
<evidence type="ECO:0000256" key="9">
    <source>
        <dbReference type="ARBA" id="ARBA00041631"/>
    </source>
</evidence>
<evidence type="ECO:0000256" key="1">
    <source>
        <dbReference type="ARBA" id="ARBA00004613"/>
    </source>
</evidence>
<dbReference type="PANTHER" id="PTHR11954">
    <property type="entry name" value="D-DOPACHROME DECARBOXYLASE"/>
    <property type="match status" value="1"/>
</dbReference>
<dbReference type="PANTHER" id="PTHR11954:SF6">
    <property type="entry name" value="MACROPHAGE MIGRATION INHIBITORY FACTOR"/>
    <property type="match status" value="1"/>
</dbReference>